<dbReference type="Proteomes" id="UP001595712">
    <property type="component" value="Unassembled WGS sequence"/>
</dbReference>
<keyword evidence="1" id="KW-0472">Membrane</keyword>
<feature type="transmembrane region" description="Helical" evidence="1">
    <location>
        <begin position="69"/>
        <end position="89"/>
    </location>
</feature>
<feature type="transmembrane region" description="Helical" evidence="1">
    <location>
        <begin position="28"/>
        <end position="49"/>
    </location>
</feature>
<keyword evidence="3" id="KW-1185">Reference proteome</keyword>
<evidence type="ECO:0000256" key="1">
    <source>
        <dbReference type="SAM" id="Phobius"/>
    </source>
</evidence>
<dbReference type="EMBL" id="JBHRWO010000010">
    <property type="protein sequence ID" value="MFC3493268.1"/>
    <property type="molecule type" value="Genomic_DNA"/>
</dbReference>
<evidence type="ECO:0008006" key="4">
    <source>
        <dbReference type="Google" id="ProtNLM"/>
    </source>
</evidence>
<organism evidence="2 3">
    <name type="scientific">Glycomyces rhizosphaerae</name>
    <dbReference type="NCBI Taxonomy" id="2054422"/>
    <lineage>
        <taxon>Bacteria</taxon>
        <taxon>Bacillati</taxon>
        <taxon>Actinomycetota</taxon>
        <taxon>Actinomycetes</taxon>
        <taxon>Glycomycetales</taxon>
        <taxon>Glycomycetaceae</taxon>
        <taxon>Glycomyces</taxon>
    </lineage>
</organism>
<feature type="transmembrane region" description="Helical" evidence="1">
    <location>
        <begin position="101"/>
        <end position="119"/>
    </location>
</feature>
<gene>
    <name evidence="2" type="ORF">ACFO8M_12315</name>
</gene>
<comment type="caution">
    <text evidence="2">The sequence shown here is derived from an EMBL/GenBank/DDBJ whole genome shotgun (WGS) entry which is preliminary data.</text>
</comment>
<evidence type="ECO:0000313" key="2">
    <source>
        <dbReference type="EMBL" id="MFC3493268.1"/>
    </source>
</evidence>
<keyword evidence="1" id="KW-0812">Transmembrane</keyword>
<sequence>MSYPPPPPGPPLGSMPEKIPGSTKGAVVLLWILFGLGICAGGASAFGYVGLSAMEANGDIEIPAAFMPFLIASIVQILIWTVLRGVLAVKIAKRSAGARKGAIILELVGVGLGVLSWIFTPQIEYAGAEPAGGAASGIIGSVIGITLAAIVIGLLSTADSKRWCVE</sequence>
<feature type="transmembrane region" description="Helical" evidence="1">
    <location>
        <begin position="131"/>
        <end position="155"/>
    </location>
</feature>
<evidence type="ECO:0000313" key="3">
    <source>
        <dbReference type="Proteomes" id="UP001595712"/>
    </source>
</evidence>
<protein>
    <recommendedName>
        <fullName evidence="4">DUF2975 domain-containing protein</fullName>
    </recommendedName>
</protein>
<keyword evidence="1" id="KW-1133">Transmembrane helix</keyword>
<accession>A0ABV7Q142</accession>
<proteinExistence type="predicted"/>
<reference evidence="3" key="1">
    <citation type="journal article" date="2019" name="Int. J. Syst. Evol. Microbiol.">
        <title>The Global Catalogue of Microorganisms (GCM) 10K type strain sequencing project: providing services to taxonomists for standard genome sequencing and annotation.</title>
        <authorList>
            <consortium name="The Broad Institute Genomics Platform"/>
            <consortium name="The Broad Institute Genome Sequencing Center for Infectious Disease"/>
            <person name="Wu L."/>
            <person name="Ma J."/>
        </authorList>
    </citation>
    <scope>NUCLEOTIDE SEQUENCE [LARGE SCALE GENOMIC DNA]</scope>
    <source>
        <strain evidence="3">CGMCC 4.7396</strain>
    </source>
</reference>
<name>A0ABV7Q142_9ACTN</name>
<dbReference type="RefSeq" id="WP_387975328.1">
    <property type="nucleotide sequence ID" value="NZ_JBHRWO010000010.1"/>
</dbReference>